<evidence type="ECO:0000256" key="3">
    <source>
        <dbReference type="ARBA" id="ARBA00023163"/>
    </source>
</evidence>
<dbReference type="GO" id="GO:0006355">
    <property type="term" value="P:regulation of DNA-templated transcription"/>
    <property type="evidence" value="ECO:0007669"/>
    <property type="project" value="InterPro"/>
</dbReference>
<organism evidence="5 6">
    <name type="scientific">Pelagovum pacificum</name>
    <dbReference type="NCBI Taxonomy" id="2588711"/>
    <lineage>
        <taxon>Bacteria</taxon>
        <taxon>Pseudomonadati</taxon>
        <taxon>Pseudomonadota</taxon>
        <taxon>Alphaproteobacteria</taxon>
        <taxon>Rhodobacterales</taxon>
        <taxon>Paracoccaceae</taxon>
        <taxon>Pelagovum</taxon>
    </lineage>
</organism>
<reference evidence="5 6" key="1">
    <citation type="submission" date="2019-06" db="EMBL/GenBank/DDBJ databases">
        <title>Genome of new Rhodobacteraceae sp. SM1903.</title>
        <authorList>
            <person name="Ren X."/>
        </authorList>
    </citation>
    <scope>NUCLEOTIDE SEQUENCE [LARGE SCALE GENOMIC DNA]</scope>
    <source>
        <strain evidence="5 6">SM1903</strain>
    </source>
</reference>
<keyword evidence="2" id="KW-0238">DNA-binding</keyword>
<keyword evidence="1" id="KW-0805">Transcription regulation</keyword>
<evidence type="ECO:0000313" key="5">
    <source>
        <dbReference type="EMBL" id="TNY30709.1"/>
    </source>
</evidence>
<comment type="caution">
    <text evidence="5">The sequence shown here is derived from an EMBL/GenBank/DDBJ whole genome shotgun (WGS) entry which is preliminary data.</text>
</comment>
<evidence type="ECO:0000313" key="6">
    <source>
        <dbReference type="Proteomes" id="UP000314011"/>
    </source>
</evidence>
<dbReference type="AlphaFoldDB" id="A0A5C5G7M3"/>
<keyword evidence="3" id="KW-0804">Transcription</keyword>
<dbReference type="PROSITE" id="PS00622">
    <property type="entry name" value="HTH_LUXR_1"/>
    <property type="match status" value="1"/>
</dbReference>
<evidence type="ECO:0000259" key="4">
    <source>
        <dbReference type="PROSITE" id="PS50043"/>
    </source>
</evidence>
<protein>
    <submittedName>
        <fullName evidence="5">Helix-turn-helix transcriptional regulator</fullName>
    </submittedName>
</protein>
<dbReference type="Pfam" id="PF00196">
    <property type="entry name" value="GerE"/>
    <property type="match status" value="1"/>
</dbReference>
<dbReference type="SUPFAM" id="SSF46894">
    <property type="entry name" value="C-terminal effector domain of the bipartite response regulators"/>
    <property type="match status" value="1"/>
</dbReference>
<dbReference type="SMART" id="SM00421">
    <property type="entry name" value="HTH_LUXR"/>
    <property type="match status" value="1"/>
</dbReference>
<dbReference type="InterPro" id="IPR016032">
    <property type="entry name" value="Sig_transdc_resp-reg_C-effctor"/>
</dbReference>
<dbReference type="PANTHER" id="PTHR44688">
    <property type="entry name" value="DNA-BINDING TRANSCRIPTIONAL ACTIVATOR DEVR_DOSR"/>
    <property type="match status" value="1"/>
</dbReference>
<sequence>MMHKSPEGTTDATPVSTVSRLSAREIEVLSQVARGQSSAEIATLLGISAHTVETHIRRILEKMHVASRTQAAVRAAQAGVLPLV</sequence>
<dbReference type="InterPro" id="IPR000792">
    <property type="entry name" value="Tscrpt_reg_LuxR_C"/>
</dbReference>
<dbReference type="PANTHER" id="PTHR44688:SF16">
    <property type="entry name" value="DNA-BINDING TRANSCRIPTIONAL ACTIVATOR DEVR_DOSR"/>
    <property type="match status" value="1"/>
</dbReference>
<dbReference type="Proteomes" id="UP000314011">
    <property type="component" value="Unassembled WGS sequence"/>
</dbReference>
<dbReference type="CDD" id="cd06170">
    <property type="entry name" value="LuxR_C_like"/>
    <property type="match status" value="1"/>
</dbReference>
<dbReference type="Gene3D" id="1.10.10.10">
    <property type="entry name" value="Winged helix-like DNA-binding domain superfamily/Winged helix DNA-binding domain"/>
    <property type="match status" value="1"/>
</dbReference>
<dbReference type="RefSeq" id="WP_140197504.1">
    <property type="nucleotide sequence ID" value="NZ_CP065915.1"/>
</dbReference>
<feature type="domain" description="HTH luxR-type" evidence="4">
    <location>
        <begin position="14"/>
        <end position="79"/>
    </location>
</feature>
<dbReference type="EMBL" id="VFFF01000004">
    <property type="protein sequence ID" value="TNY30709.1"/>
    <property type="molecule type" value="Genomic_DNA"/>
</dbReference>
<gene>
    <name evidence="5" type="ORF">FHY64_19210</name>
</gene>
<dbReference type="InterPro" id="IPR036388">
    <property type="entry name" value="WH-like_DNA-bd_sf"/>
</dbReference>
<proteinExistence type="predicted"/>
<accession>A0A5C5G7M3</accession>
<dbReference type="PROSITE" id="PS50043">
    <property type="entry name" value="HTH_LUXR_2"/>
    <property type="match status" value="1"/>
</dbReference>
<evidence type="ECO:0000256" key="1">
    <source>
        <dbReference type="ARBA" id="ARBA00023015"/>
    </source>
</evidence>
<dbReference type="OrthoDB" id="9803630at2"/>
<evidence type="ECO:0000256" key="2">
    <source>
        <dbReference type="ARBA" id="ARBA00023125"/>
    </source>
</evidence>
<keyword evidence="6" id="KW-1185">Reference proteome</keyword>
<dbReference type="PRINTS" id="PR00038">
    <property type="entry name" value="HTHLUXR"/>
</dbReference>
<dbReference type="GO" id="GO:0003677">
    <property type="term" value="F:DNA binding"/>
    <property type="evidence" value="ECO:0007669"/>
    <property type="project" value="UniProtKB-KW"/>
</dbReference>
<name>A0A5C5G7M3_9RHOB</name>